<comment type="caution">
    <text evidence="2">The sequence shown here is derived from an EMBL/GenBank/DDBJ whole genome shotgun (WGS) entry which is preliminary data.</text>
</comment>
<dbReference type="InterPro" id="IPR043129">
    <property type="entry name" value="ATPase_NBD"/>
</dbReference>
<keyword evidence="3" id="KW-1185">Reference proteome</keyword>
<proteinExistence type="inferred from homology"/>
<organism evidence="2 3">
    <name type="scientific">Amnibacterium endophyticum</name>
    <dbReference type="NCBI Taxonomy" id="2109337"/>
    <lineage>
        <taxon>Bacteria</taxon>
        <taxon>Bacillati</taxon>
        <taxon>Actinomycetota</taxon>
        <taxon>Actinomycetes</taxon>
        <taxon>Micrococcales</taxon>
        <taxon>Microbacteriaceae</taxon>
        <taxon>Amnibacterium</taxon>
    </lineage>
</organism>
<dbReference type="Proteomes" id="UP001597347">
    <property type="component" value="Unassembled WGS sequence"/>
</dbReference>
<dbReference type="SUPFAM" id="SSF53067">
    <property type="entry name" value="Actin-like ATPase domain"/>
    <property type="match status" value="1"/>
</dbReference>
<dbReference type="InterPro" id="IPR049874">
    <property type="entry name" value="ROK_cs"/>
</dbReference>
<gene>
    <name evidence="2" type="ORF">ACFSBI_15995</name>
</gene>
<reference evidence="3" key="1">
    <citation type="journal article" date="2019" name="Int. J. Syst. Evol. Microbiol.">
        <title>The Global Catalogue of Microorganisms (GCM) 10K type strain sequencing project: providing services to taxonomists for standard genome sequencing and annotation.</title>
        <authorList>
            <consortium name="The Broad Institute Genomics Platform"/>
            <consortium name="The Broad Institute Genome Sequencing Center for Infectious Disease"/>
            <person name="Wu L."/>
            <person name="Ma J."/>
        </authorList>
    </citation>
    <scope>NUCLEOTIDE SEQUENCE [LARGE SCALE GENOMIC DNA]</scope>
    <source>
        <strain evidence="3">CGMCC 1.12471</strain>
    </source>
</reference>
<dbReference type="Gene3D" id="3.30.420.40">
    <property type="match status" value="2"/>
</dbReference>
<dbReference type="InterPro" id="IPR000600">
    <property type="entry name" value="ROK"/>
</dbReference>
<dbReference type="PANTHER" id="PTHR18964:SF169">
    <property type="entry name" value="N-ACETYLMANNOSAMINE KINASE"/>
    <property type="match status" value="1"/>
</dbReference>
<evidence type="ECO:0000313" key="3">
    <source>
        <dbReference type="Proteomes" id="UP001597347"/>
    </source>
</evidence>
<dbReference type="PROSITE" id="PS01125">
    <property type="entry name" value="ROK"/>
    <property type="match status" value="1"/>
</dbReference>
<accession>A0ABW4LII2</accession>
<dbReference type="RefSeq" id="WP_377936696.1">
    <property type="nucleotide sequence ID" value="NZ_JBHUEA010000042.1"/>
</dbReference>
<dbReference type="PANTHER" id="PTHR18964">
    <property type="entry name" value="ROK (REPRESSOR, ORF, KINASE) FAMILY"/>
    <property type="match status" value="1"/>
</dbReference>
<comment type="similarity">
    <text evidence="1">Belongs to the ROK (NagC/XylR) family.</text>
</comment>
<name>A0ABW4LII2_9MICO</name>
<protein>
    <submittedName>
        <fullName evidence="2">ROK family protein</fullName>
    </submittedName>
</protein>
<evidence type="ECO:0000313" key="2">
    <source>
        <dbReference type="EMBL" id="MFD1723053.1"/>
    </source>
</evidence>
<dbReference type="Pfam" id="PF00480">
    <property type="entry name" value="ROK"/>
    <property type="match status" value="1"/>
</dbReference>
<dbReference type="EMBL" id="JBHUEA010000042">
    <property type="protein sequence ID" value="MFD1723053.1"/>
    <property type="molecule type" value="Genomic_DNA"/>
</dbReference>
<evidence type="ECO:0000256" key="1">
    <source>
        <dbReference type="ARBA" id="ARBA00006479"/>
    </source>
</evidence>
<sequence length="308" mass="31354">MQALALDIGATKLGVALVGADGEPTGWRTTPTRRDEGPDAVLERLFALADGLLADRGPADAAGISCGGPLDPRRGLLLGPLHLPGWDRVPIVRLVEERFGLRAHLLNDASAGAWGEFRHGAARDAASSLYLTVSSGMGGGAVVDGRLLVGASGNGGEPGHVLVRAGGRRCLCGRRGCAEAYVAGTQMAARVREERALRPTALPEDATAEQVFALSGSDELAHEIWTDGVEALASAVVTLVNVLEPEVVVIGGGLTNAGEALLGPVRTAVAEQAMAPIAAVARVVPAALGAPVCAVGIGAWALEQEADA</sequence>